<keyword evidence="9 10" id="KW-0413">Isomerase</keyword>
<dbReference type="InterPro" id="IPR034160">
    <property type="entry name" value="TOPRIM_GyrB"/>
</dbReference>
<dbReference type="STRING" id="742823.HMPREF9465_00663"/>
<feature type="site" description="Interaction with DNA" evidence="10">
    <location>
        <position position="491"/>
    </location>
</feature>
<dbReference type="eggNOG" id="COG0187">
    <property type="taxonomic scope" value="Bacteria"/>
</dbReference>
<dbReference type="InterPro" id="IPR041423">
    <property type="entry name" value="GyrB_insert"/>
</dbReference>
<dbReference type="SMART" id="SM00433">
    <property type="entry name" value="TOP2c"/>
    <property type="match status" value="1"/>
</dbReference>
<keyword evidence="4 10" id="KW-0547">Nucleotide-binding</keyword>
<feature type="binding site" evidence="10">
    <location>
        <position position="539"/>
    </location>
    <ligand>
        <name>Mg(2+)</name>
        <dbReference type="ChEBI" id="CHEBI:18420"/>
        <label>2</label>
    </ligand>
</feature>
<organism evidence="13 14">
    <name type="scientific">Sutterella wadsworthensis 2_1_59BFAA</name>
    <dbReference type="NCBI Taxonomy" id="742823"/>
    <lineage>
        <taxon>Bacteria</taxon>
        <taxon>Pseudomonadati</taxon>
        <taxon>Pseudomonadota</taxon>
        <taxon>Betaproteobacteria</taxon>
        <taxon>Burkholderiales</taxon>
        <taxon>Sutterellaceae</taxon>
        <taxon>Sutterella</taxon>
    </lineage>
</organism>
<dbReference type="InterPro" id="IPR013760">
    <property type="entry name" value="Topo_IIA-like_dom_sf"/>
</dbReference>
<feature type="binding site" evidence="10">
    <location>
        <position position="466"/>
    </location>
    <ligand>
        <name>Mg(2+)</name>
        <dbReference type="ChEBI" id="CHEBI:18420"/>
        <label>1</label>
        <note>catalytic</note>
    </ligand>
</feature>
<comment type="cofactor">
    <cofactor evidence="10">
        <name>Mg(2+)</name>
        <dbReference type="ChEBI" id="CHEBI:18420"/>
    </cofactor>
    <cofactor evidence="10">
        <name>Mn(2+)</name>
        <dbReference type="ChEBI" id="CHEBI:29035"/>
    </cofactor>
    <cofactor evidence="10">
        <name>Ca(2+)</name>
        <dbReference type="ChEBI" id="CHEBI:29108"/>
    </cofactor>
    <text evidence="10">Binds two Mg(2+) per subunit. The magnesium ions form salt bridges with both the protein and the DNA. Can also accept other divalent metal cations, such as Mn(2+) or Ca(2+).</text>
</comment>
<keyword evidence="10" id="KW-0963">Cytoplasm</keyword>
<comment type="catalytic activity">
    <reaction evidence="1 10">
        <text>ATP-dependent breakage, passage and rejoining of double-stranded DNA.</text>
        <dbReference type="EC" id="5.6.2.2"/>
    </reaction>
</comment>
<comment type="subcellular location">
    <subcellularLocation>
        <location evidence="10">Cytoplasm</location>
    </subcellularLocation>
</comment>
<dbReference type="GO" id="GO:0006265">
    <property type="term" value="P:DNA topological change"/>
    <property type="evidence" value="ECO:0007669"/>
    <property type="project" value="UniProtKB-UniRule"/>
</dbReference>
<dbReference type="Pfam" id="PF00204">
    <property type="entry name" value="DNA_gyraseB"/>
    <property type="match status" value="1"/>
</dbReference>
<feature type="binding site" evidence="10">
    <location>
        <position position="541"/>
    </location>
    <ligand>
        <name>Mg(2+)</name>
        <dbReference type="ChEBI" id="CHEBI:18420"/>
        <label>2</label>
    </ligand>
</feature>
<accession>K1JJK5</accession>
<dbReference type="GO" id="GO:0005524">
    <property type="term" value="F:ATP binding"/>
    <property type="evidence" value="ECO:0007669"/>
    <property type="project" value="UniProtKB-UniRule"/>
</dbReference>
<comment type="miscellaneous">
    <text evidence="10">Few gyrases are as efficient as E.coli at forming negative supercoils. Not all organisms have 2 type II topoisomerases; in organisms with a single type II topoisomerase this enzyme also has to decatenate newly replicated chromosomes.</text>
</comment>
<dbReference type="Pfam" id="PF01751">
    <property type="entry name" value="Toprim"/>
    <property type="match status" value="1"/>
</dbReference>
<keyword evidence="5 10" id="KW-0067">ATP-binding</keyword>
<evidence type="ECO:0000259" key="12">
    <source>
        <dbReference type="PROSITE" id="PS50880"/>
    </source>
</evidence>
<dbReference type="InterPro" id="IPR036890">
    <property type="entry name" value="HATPase_C_sf"/>
</dbReference>
<dbReference type="InterPro" id="IPR013506">
    <property type="entry name" value="Topo_IIA_bsu_dom2"/>
</dbReference>
<dbReference type="InterPro" id="IPR013759">
    <property type="entry name" value="Topo_IIA_B_C"/>
</dbReference>
<evidence type="ECO:0000313" key="13">
    <source>
        <dbReference type="EMBL" id="EKB31795.1"/>
    </source>
</evidence>
<dbReference type="InterPro" id="IPR002288">
    <property type="entry name" value="DNA_gyrase_B_C"/>
</dbReference>
<dbReference type="SMART" id="SM00387">
    <property type="entry name" value="HATPase_c"/>
    <property type="match status" value="1"/>
</dbReference>
<keyword evidence="8" id="KW-0238">DNA-binding</keyword>
<reference evidence="13 14" key="1">
    <citation type="submission" date="2012-05" db="EMBL/GenBank/DDBJ databases">
        <title>The Genome Sequence of Sutterella wadsworthensis 2_1_59BFAA.</title>
        <authorList>
            <consortium name="The Broad Institute Genome Sequencing Platform"/>
            <person name="Earl A."/>
            <person name="Ward D."/>
            <person name="Feldgarden M."/>
            <person name="Gevers D."/>
            <person name="Daigneault M."/>
            <person name="Strauss J."/>
            <person name="Allen-Vercoe E."/>
            <person name="Walker B."/>
            <person name="Young S.K."/>
            <person name="Zeng Q."/>
            <person name="Gargeya S."/>
            <person name="Fitzgerald M."/>
            <person name="Haas B."/>
            <person name="Abouelleil A."/>
            <person name="Alvarado L."/>
            <person name="Arachchi H.M."/>
            <person name="Berlin A.M."/>
            <person name="Chapman S.B."/>
            <person name="Goldberg J."/>
            <person name="Griggs A."/>
            <person name="Gujja S."/>
            <person name="Hansen M."/>
            <person name="Howarth C."/>
            <person name="Imamovic A."/>
            <person name="Larimer J."/>
            <person name="McCowen C."/>
            <person name="Montmayeur A."/>
            <person name="Murphy C."/>
            <person name="Neiman D."/>
            <person name="Pearson M."/>
            <person name="Priest M."/>
            <person name="Roberts A."/>
            <person name="Saif S."/>
            <person name="Shea T."/>
            <person name="Sisk P."/>
            <person name="Sykes S."/>
            <person name="Wortman J."/>
            <person name="Nusbaum C."/>
            <person name="Birren B."/>
        </authorList>
    </citation>
    <scope>NUCLEOTIDE SEQUENCE [LARGE SCALE GENOMIC DNA]</scope>
    <source>
        <strain evidence="13 14">2_1_59BFAA</strain>
    </source>
</reference>
<evidence type="ECO:0000256" key="8">
    <source>
        <dbReference type="ARBA" id="ARBA00023125"/>
    </source>
</evidence>
<dbReference type="PATRIC" id="fig|742823.3.peg.666"/>
<dbReference type="Gene3D" id="3.30.565.10">
    <property type="entry name" value="Histidine kinase-like ATPase, C-terminal domain"/>
    <property type="match status" value="1"/>
</dbReference>
<evidence type="ECO:0000256" key="3">
    <source>
        <dbReference type="ARBA" id="ARBA00022723"/>
    </source>
</evidence>
<proteinExistence type="inferred from homology"/>
<comment type="function">
    <text evidence="10">A type II topoisomerase that negatively supercoils closed circular double-stranded (ds) DNA in an ATP-dependent manner to modulate DNA topology and maintain chromosomes in an underwound state. Negative supercoiling favors strand separation, and DNA replication, transcription, recombination and repair, all of which involve strand separation. Also able to catalyze the interconversion of other topological isomers of dsDNA rings, including catenanes and knotted rings. Type II topoisomerases break and join 2 DNA strands simultaneously in an ATP-dependent manner.</text>
</comment>
<dbReference type="PROSITE" id="PS00177">
    <property type="entry name" value="TOPOISOMERASE_II"/>
    <property type="match status" value="1"/>
</dbReference>
<dbReference type="InterPro" id="IPR000565">
    <property type="entry name" value="Topo_IIA_B"/>
</dbReference>
<dbReference type="HAMAP" id="MF_01898">
    <property type="entry name" value="GyrB"/>
    <property type="match status" value="1"/>
</dbReference>
<dbReference type="InterPro" id="IPR018522">
    <property type="entry name" value="TopoIIA_CS"/>
</dbReference>
<evidence type="ECO:0000256" key="9">
    <source>
        <dbReference type="ARBA" id="ARBA00023235"/>
    </source>
</evidence>
<keyword evidence="14" id="KW-1185">Reference proteome</keyword>
<evidence type="ECO:0000313" key="14">
    <source>
        <dbReference type="Proteomes" id="UP000005835"/>
    </source>
</evidence>
<gene>
    <name evidence="10" type="primary">gyrB</name>
    <name evidence="13" type="ORF">HMPREF9465_00663</name>
</gene>
<dbReference type="SUPFAM" id="SSF54211">
    <property type="entry name" value="Ribosomal protein S5 domain 2-like"/>
    <property type="match status" value="1"/>
</dbReference>
<dbReference type="AlphaFoldDB" id="K1JJK5"/>
<dbReference type="SUPFAM" id="SSF56719">
    <property type="entry name" value="Type II DNA topoisomerase"/>
    <property type="match status" value="1"/>
</dbReference>
<evidence type="ECO:0000256" key="2">
    <source>
        <dbReference type="ARBA" id="ARBA00010708"/>
    </source>
</evidence>
<dbReference type="PANTHER" id="PTHR45866:SF1">
    <property type="entry name" value="DNA GYRASE SUBUNIT B, MITOCHONDRIAL"/>
    <property type="match status" value="1"/>
</dbReference>
<dbReference type="EC" id="5.6.2.2" evidence="10"/>
<dbReference type="GO" id="GO:0006261">
    <property type="term" value="P:DNA-templated DNA replication"/>
    <property type="evidence" value="ECO:0007669"/>
    <property type="project" value="UniProtKB-UniRule"/>
</dbReference>
<dbReference type="PROSITE" id="PS50880">
    <property type="entry name" value="TOPRIM"/>
    <property type="match status" value="1"/>
</dbReference>
<dbReference type="PRINTS" id="PR01159">
    <property type="entry name" value="DNAGYRASEB"/>
</dbReference>
<keyword evidence="3 10" id="KW-0479">Metal-binding</keyword>
<dbReference type="GO" id="GO:0005737">
    <property type="term" value="C:cytoplasm"/>
    <property type="evidence" value="ECO:0007669"/>
    <property type="project" value="UniProtKB-SubCell"/>
</dbReference>
<dbReference type="CDD" id="cd16928">
    <property type="entry name" value="HATPase_GyrB-like"/>
    <property type="match status" value="1"/>
</dbReference>
<comment type="caution">
    <text evidence="13">The sequence shown here is derived from an EMBL/GenBank/DDBJ whole genome shotgun (WGS) entry which is preliminary data.</text>
</comment>
<dbReference type="Proteomes" id="UP000005835">
    <property type="component" value="Unassembled WGS sequence"/>
</dbReference>
<dbReference type="InterPro" id="IPR001241">
    <property type="entry name" value="Topo_IIA"/>
</dbReference>
<dbReference type="HOGENOM" id="CLU_006146_4_1_4"/>
<keyword evidence="7 10" id="KW-0799">Topoisomerase</keyword>
<dbReference type="FunFam" id="3.30.230.10:FF:000005">
    <property type="entry name" value="DNA gyrase subunit B"/>
    <property type="match status" value="1"/>
</dbReference>
<evidence type="ECO:0000256" key="1">
    <source>
        <dbReference type="ARBA" id="ARBA00000185"/>
    </source>
</evidence>
<dbReference type="InterPro" id="IPR003594">
    <property type="entry name" value="HATPase_dom"/>
</dbReference>
<feature type="site" description="Interaction with DNA" evidence="10">
    <location>
        <position position="494"/>
    </location>
</feature>
<dbReference type="InterPro" id="IPR006171">
    <property type="entry name" value="TOPRIM_dom"/>
</dbReference>
<evidence type="ECO:0000256" key="4">
    <source>
        <dbReference type="ARBA" id="ARBA00022741"/>
    </source>
</evidence>
<dbReference type="InterPro" id="IPR014721">
    <property type="entry name" value="Ribsml_uS5_D2-typ_fold_subgr"/>
</dbReference>
<dbReference type="NCBIfam" id="NF004189">
    <property type="entry name" value="PRK05644.1"/>
    <property type="match status" value="1"/>
</dbReference>
<dbReference type="PANTHER" id="PTHR45866">
    <property type="entry name" value="DNA GYRASE/TOPOISOMERASE SUBUNIT B"/>
    <property type="match status" value="1"/>
</dbReference>
<dbReference type="FunFam" id="3.40.50.670:FF:000001">
    <property type="entry name" value="DNA topoisomerase 2"/>
    <property type="match status" value="1"/>
</dbReference>
<name>K1JJK5_9BURK</name>
<dbReference type="NCBIfam" id="NF011501">
    <property type="entry name" value="PRK14939.1"/>
    <property type="match status" value="1"/>
</dbReference>
<dbReference type="InterPro" id="IPR020568">
    <property type="entry name" value="Ribosomal_Su5_D2-typ_SF"/>
</dbReference>
<dbReference type="GO" id="GO:0003677">
    <property type="term" value="F:DNA binding"/>
    <property type="evidence" value="ECO:0007669"/>
    <property type="project" value="UniProtKB-KW"/>
</dbReference>
<feature type="compositionally biased region" description="Polar residues" evidence="11">
    <location>
        <begin position="1"/>
        <end position="17"/>
    </location>
</feature>
<feature type="binding site" evidence="10">
    <location>
        <position position="539"/>
    </location>
    <ligand>
        <name>Mg(2+)</name>
        <dbReference type="ChEBI" id="CHEBI:18420"/>
        <label>1</label>
        <note>catalytic</note>
    </ligand>
</feature>
<dbReference type="Pfam" id="PF02518">
    <property type="entry name" value="HATPase_c"/>
    <property type="match status" value="1"/>
</dbReference>
<sequence length="843" mass="93872">MTEMDTNSDQQPTTASTYDEHSIQILEGLEAVRKRPGMYIGDTADGSGLHHLVYEVVDNSIDEALAGYATKIQVTIHTDNSISVVDDGRGIPSSIKWDDKHKPKRSAAEIALTELHAGGKFDNNGYKISGGLHGVGVSCVNALSTWLRLIVRRDGEARLLEFERGKVKNRLTETAKDPVTGAEVLISPMKLLGPTSRRGTEVHFLPDTQIFEQITEFNYDTLLSRLRELSFLNSGVLIELKDQRTAHEAQLLTDKGLVAYVQFKNQSRTVLHQKIFHAKETVYENGIPIEVEIAMQWQDGYSEVLSAYTNNIPQRDGGTHVTGLRMAMTRVLKNYISANEIGKKSGSKKADIDPEGDDMREGLTCVLSVKVPQPKFSSQTKDKLVSSEVRPAVEEVVSRELELYLEQNPADAKIICEKIVAAARAREAARKARDISRKSFSGGGLPGKLADCREKNPANSELFLVEGDSAGGSAKQGRDSKFQAILPLRGKVLNVEKASQDKLLDSEQIRMLTLALGTNIGKDFDISRLRYHRIIIMTDADVDGAHIRTLLLTLFYRQMPQLIENGHVYIAQPPLYKVKKNQADKGVFLKDEREMSDYLLKIAMEDARLYRNKDAFDADTPVRGSELETLVNEYLQSSDVIARLQGVIDKSVLVAIAAGVDINLENEFTSHHTAEVLQQELRDPNVKVEAVYDEENEKHLLKVHRLKHGNYKTTNVTPEFTLSADYRKLQESAAMLRGIIGTGARVARGKNDQAVKNFGEAVNWLLKQAEKGIIRQRYKGLGEMTAEQLNLTTMDPSVRRMLRVRIEDAASADAIFSMLMGDVVEPRRDFIETNALFAGNIDA</sequence>
<evidence type="ECO:0000256" key="10">
    <source>
        <dbReference type="HAMAP-Rule" id="MF_01898"/>
    </source>
</evidence>
<evidence type="ECO:0000256" key="5">
    <source>
        <dbReference type="ARBA" id="ARBA00022840"/>
    </source>
</evidence>
<dbReference type="Gene3D" id="3.40.50.670">
    <property type="match status" value="2"/>
</dbReference>
<dbReference type="PRINTS" id="PR00418">
    <property type="entry name" value="TPI2FAMILY"/>
</dbReference>
<dbReference type="CDD" id="cd00822">
    <property type="entry name" value="TopoII_Trans_DNA_gyrase"/>
    <property type="match status" value="1"/>
</dbReference>
<dbReference type="Pfam" id="PF00986">
    <property type="entry name" value="DNA_gyraseB_C"/>
    <property type="match status" value="1"/>
</dbReference>
<evidence type="ECO:0000256" key="7">
    <source>
        <dbReference type="ARBA" id="ARBA00023029"/>
    </source>
</evidence>
<dbReference type="RefSeq" id="WP_005434131.1">
    <property type="nucleotide sequence ID" value="NZ_JH815514.1"/>
</dbReference>
<dbReference type="InterPro" id="IPR011557">
    <property type="entry name" value="GyrB"/>
</dbReference>
<dbReference type="Pfam" id="PF18053">
    <property type="entry name" value="GyrB_insert"/>
    <property type="match status" value="1"/>
</dbReference>
<dbReference type="GO" id="GO:0003918">
    <property type="term" value="F:DNA topoisomerase type II (double strand cut, ATP-hydrolyzing) activity"/>
    <property type="evidence" value="ECO:0007669"/>
    <property type="project" value="UniProtKB-UniRule"/>
</dbReference>
<comment type="similarity">
    <text evidence="2 10">Belongs to the type II topoisomerase GyrB family.</text>
</comment>
<dbReference type="CDD" id="cd03366">
    <property type="entry name" value="TOPRIM_TopoIIA_GyrB"/>
    <property type="match status" value="1"/>
</dbReference>
<comment type="subunit">
    <text evidence="10">Heterotetramer, composed of two GyrA and two GyrB chains. In the heterotetramer, GyrA contains the active site tyrosine that forms a transient covalent intermediate with DNA, while GyrB binds cofactors and catalyzes ATP hydrolysis.</text>
</comment>
<evidence type="ECO:0000256" key="6">
    <source>
        <dbReference type="ARBA" id="ARBA00022842"/>
    </source>
</evidence>
<dbReference type="SUPFAM" id="SSF55874">
    <property type="entry name" value="ATPase domain of HSP90 chaperone/DNA topoisomerase II/histidine kinase"/>
    <property type="match status" value="1"/>
</dbReference>
<dbReference type="Gene3D" id="3.30.230.10">
    <property type="match status" value="1"/>
</dbReference>
<protein>
    <recommendedName>
        <fullName evidence="10">DNA gyrase subunit B</fullName>
        <ecNumber evidence="10">5.6.2.2</ecNumber>
    </recommendedName>
</protein>
<dbReference type="OrthoDB" id="9802808at2"/>
<evidence type="ECO:0000256" key="11">
    <source>
        <dbReference type="SAM" id="MobiDB-lite"/>
    </source>
</evidence>
<feature type="region of interest" description="Disordered" evidence="11">
    <location>
        <begin position="1"/>
        <end position="20"/>
    </location>
</feature>
<dbReference type="EMBL" id="ADMG01000017">
    <property type="protein sequence ID" value="EKB31795.1"/>
    <property type="molecule type" value="Genomic_DNA"/>
</dbReference>
<dbReference type="GO" id="GO:0005694">
    <property type="term" value="C:chromosome"/>
    <property type="evidence" value="ECO:0007669"/>
    <property type="project" value="InterPro"/>
</dbReference>
<keyword evidence="6 10" id="KW-0460">Magnesium</keyword>
<dbReference type="GO" id="GO:0046872">
    <property type="term" value="F:metal ion binding"/>
    <property type="evidence" value="ECO:0007669"/>
    <property type="project" value="UniProtKB-KW"/>
</dbReference>
<feature type="domain" description="Toprim" evidence="12">
    <location>
        <begin position="460"/>
        <end position="574"/>
    </location>
</feature>